<dbReference type="GO" id="GO:0004305">
    <property type="term" value="F:ethanolamine kinase activity"/>
    <property type="evidence" value="ECO:0007669"/>
    <property type="project" value="TreeGrafter"/>
</dbReference>
<evidence type="ECO:0000256" key="1">
    <source>
        <dbReference type="ARBA" id="ARBA00038211"/>
    </source>
</evidence>
<dbReference type="Gene3D" id="3.90.1200.10">
    <property type="match status" value="1"/>
</dbReference>
<accession>A0A7S4RP77</accession>
<reference evidence="2" key="1">
    <citation type="submission" date="2021-01" db="EMBL/GenBank/DDBJ databases">
        <authorList>
            <person name="Corre E."/>
            <person name="Pelletier E."/>
            <person name="Niang G."/>
            <person name="Scheremetjew M."/>
            <person name="Finn R."/>
            <person name="Kale V."/>
            <person name="Holt S."/>
            <person name="Cochrane G."/>
            <person name="Meng A."/>
            <person name="Brown T."/>
            <person name="Cohen L."/>
        </authorList>
    </citation>
    <scope>NUCLEOTIDE SEQUENCE</scope>
    <source>
        <strain evidence="2">CCMP3105</strain>
    </source>
</reference>
<dbReference type="Pfam" id="PF01633">
    <property type="entry name" value="Choline_kinase"/>
    <property type="match status" value="1"/>
</dbReference>
<dbReference type="InterPro" id="IPR011009">
    <property type="entry name" value="Kinase-like_dom_sf"/>
</dbReference>
<dbReference type="PANTHER" id="PTHR22603">
    <property type="entry name" value="CHOLINE/ETHANOALAMINE KINASE"/>
    <property type="match status" value="1"/>
</dbReference>
<dbReference type="GO" id="GO:0006646">
    <property type="term" value="P:phosphatidylethanolamine biosynthetic process"/>
    <property type="evidence" value="ECO:0007669"/>
    <property type="project" value="TreeGrafter"/>
</dbReference>
<gene>
    <name evidence="2" type="ORF">AMON00008_LOCUS38584</name>
</gene>
<dbReference type="SUPFAM" id="SSF56112">
    <property type="entry name" value="Protein kinase-like (PK-like)"/>
    <property type="match status" value="1"/>
</dbReference>
<comment type="similarity">
    <text evidence="1">Belongs to the choline/ethanolamine kinase family.</text>
</comment>
<dbReference type="GO" id="GO:0004103">
    <property type="term" value="F:choline kinase activity"/>
    <property type="evidence" value="ECO:0007669"/>
    <property type="project" value="TreeGrafter"/>
</dbReference>
<evidence type="ECO:0008006" key="3">
    <source>
        <dbReference type="Google" id="ProtNLM"/>
    </source>
</evidence>
<dbReference type="PANTHER" id="PTHR22603:SF93">
    <property type="entry name" value="RE24176P"/>
    <property type="match status" value="1"/>
</dbReference>
<organism evidence="2">
    <name type="scientific">Alexandrium monilatum</name>
    <dbReference type="NCBI Taxonomy" id="311494"/>
    <lineage>
        <taxon>Eukaryota</taxon>
        <taxon>Sar</taxon>
        <taxon>Alveolata</taxon>
        <taxon>Dinophyceae</taxon>
        <taxon>Gonyaulacales</taxon>
        <taxon>Pyrocystaceae</taxon>
        <taxon>Alexandrium</taxon>
    </lineage>
</organism>
<evidence type="ECO:0000313" key="2">
    <source>
        <dbReference type="EMBL" id="CAE4621054.1"/>
    </source>
</evidence>
<proteinExistence type="inferred from homology"/>
<dbReference type="GO" id="GO:0005737">
    <property type="term" value="C:cytoplasm"/>
    <property type="evidence" value="ECO:0007669"/>
    <property type="project" value="TreeGrafter"/>
</dbReference>
<dbReference type="AlphaFoldDB" id="A0A7S4RP77"/>
<name>A0A7S4RP77_9DINO</name>
<dbReference type="Gene3D" id="3.30.200.20">
    <property type="entry name" value="Phosphorylase Kinase, domain 1"/>
    <property type="match status" value="1"/>
</dbReference>
<dbReference type="EMBL" id="HBNR01054925">
    <property type="protein sequence ID" value="CAE4621054.1"/>
    <property type="molecule type" value="Transcribed_RNA"/>
</dbReference>
<protein>
    <recommendedName>
        <fullName evidence="3">Choline kinase N-terminal domain-containing protein</fullName>
    </recommendedName>
</protein>
<sequence length="428" mass="47214">MVAQVCRASRLRRAALRSFTSATATFGQQACGTHGPEPLGRWRPPAAQGGFGEGRGVWRPGPAAACSSQSCRERDAEICAVCVAELPGWGSLARDDLRVERLPGGASNQNFKVQLAAPAAGGAGGLNAVLFRVYGSGLELLYDRELEVDIAQMLSRHGVAAQVYARGRGWRIEQWWHDAAPLLNCRMKEPAVLAQVASHIGRLHRMSAISLDFHHRAGARPPASLSRLWGWGRAAEHAALEAPRLTAGIALPEILAERTWLTDFVREGDDGVPGTGLDVVFSHWDPQENNILLTPSGLQFIDFEYSDMDHQAFDLATYFVECGIDLRVDEYPYYKSTPSELPTEDERRFFCAAYLTEYLRVPVPPGDPRAASLSRRTERFALAAHLLWAMWSVVRASRAPAGGFDYLHYGRCRWSLYRQAKSALLGKI</sequence>